<keyword evidence="1" id="KW-1133">Transmembrane helix</keyword>
<dbReference type="PATRIC" id="fig|859657.5.peg.15"/>
<dbReference type="AlphaFoldDB" id="D8MYD7"/>
<name>D8MYD7_RALSL</name>
<sequence length="68" mass="7622">MVAALLAYTVAYFEIFAILGMAGVYIGVMVLCALVLVAALLVRCAYQDVRRLLKKLWQVTVLMTTRRQ</sequence>
<reference evidence="2" key="1">
    <citation type="journal article" date="2010" name="BMC Genomics">
        <title>Genomes of three tomato pathogens within the Ralstonia solanacearum species complex reveal significant evolutionary divergence.</title>
        <authorList>
            <person name="Remenant B."/>
            <person name="Coupat-Goutaland B."/>
            <person name="Guidot A."/>
            <person name="Cellier G."/>
            <person name="Wicker E."/>
            <person name="Allen C."/>
            <person name="Fegan M."/>
            <person name="Pruvost O."/>
            <person name="Elbaz M."/>
            <person name="Calteau A."/>
            <person name="Salvignol G."/>
            <person name="Mornico D."/>
            <person name="Mangenot S."/>
            <person name="Barbe V."/>
            <person name="Medigue C."/>
            <person name="Prior P."/>
        </authorList>
    </citation>
    <scope>NUCLEOTIDE SEQUENCE [LARGE SCALE GENOMIC DNA]</scope>
    <source>
        <strain evidence="2">PSI07</strain>
        <plasmid evidence="2">pRSI13</plasmid>
    </source>
</reference>
<dbReference type="EMBL" id="FP885890">
    <property type="protein sequence ID" value="CBJ34353.1"/>
    <property type="molecule type" value="Genomic_DNA"/>
</dbReference>
<protein>
    <submittedName>
        <fullName evidence="2">Hypothethical protein</fullName>
    </submittedName>
</protein>
<feature type="transmembrane region" description="Helical" evidence="1">
    <location>
        <begin position="15"/>
        <end position="46"/>
    </location>
</feature>
<dbReference type="KEGG" id="rsl:RPSI07_p0016"/>
<organism evidence="2">
    <name type="scientific">Ralstonia solanacearum PSI07</name>
    <dbReference type="NCBI Taxonomy" id="859657"/>
    <lineage>
        <taxon>Bacteria</taxon>
        <taxon>Pseudomonadati</taxon>
        <taxon>Pseudomonadota</taxon>
        <taxon>Betaproteobacteria</taxon>
        <taxon>Burkholderiales</taxon>
        <taxon>Burkholderiaceae</taxon>
        <taxon>Ralstonia</taxon>
        <taxon>Ralstonia solanacearum species complex</taxon>
    </lineage>
</organism>
<keyword evidence="2" id="KW-0614">Plasmid</keyword>
<proteinExistence type="predicted"/>
<reference evidence="2" key="2">
    <citation type="submission" date="2010-02" db="EMBL/GenBank/DDBJ databases">
        <authorList>
            <person name="Genoscope - CEA"/>
        </authorList>
    </citation>
    <scope>NUCLEOTIDE SEQUENCE</scope>
    <source>
        <strain evidence="2">PSI07</strain>
        <plasmid evidence="2">pRSI13</plasmid>
    </source>
</reference>
<keyword evidence="1" id="KW-0812">Transmembrane</keyword>
<accession>D8MYD7</accession>
<evidence type="ECO:0000313" key="2">
    <source>
        <dbReference type="EMBL" id="CBJ34353.1"/>
    </source>
</evidence>
<dbReference type="RefSeq" id="WP_013207366.1">
    <property type="nucleotide sequence ID" value="NC_014308.1"/>
</dbReference>
<evidence type="ECO:0000256" key="1">
    <source>
        <dbReference type="SAM" id="Phobius"/>
    </source>
</evidence>
<geneLocation type="plasmid" evidence="2">
    <name>pRSI13</name>
</geneLocation>
<gene>
    <name evidence="2" type="ORF">RPSI07_p0016</name>
</gene>
<keyword evidence="1" id="KW-0472">Membrane</keyword>